<evidence type="ECO:0000256" key="3">
    <source>
        <dbReference type="ARBA" id="ARBA00022692"/>
    </source>
</evidence>
<evidence type="ECO:0000259" key="7">
    <source>
        <dbReference type="Pfam" id="PF00892"/>
    </source>
</evidence>
<dbReference type="Gene3D" id="1.10.3730.20">
    <property type="match status" value="1"/>
</dbReference>
<feature type="transmembrane region" description="Helical" evidence="6">
    <location>
        <begin position="111"/>
        <end position="134"/>
    </location>
</feature>
<feature type="transmembrane region" description="Helical" evidence="6">
    <location>
        <begin position="229"/>
        <end position="252"/>
    </location>
</feature>
<evidence type="ECO:0000313" key="9">
    <source>
        <dbReference type="Proteomes" id="UP000241764"/>
    </source>
</evidence>
<dbReference type="Pfam" id="PF00892">
    <property type="entry name" value="EamA"/>
    <property type="match status" value="2"/>
</dbReference>
<dbReference type="Proteomes" id="UP000241764">
    <property type="component" value="Unassembled WGS sequence"/>
</dbReference>
<feature type="domain" description="EamA" evidence="7">
    <location>
        <begin position="26"/>
        <end position="156"/>
    </location>
</feature>
<dbReference type="OrthoDB" id="9814238at2"/>
<evidence type="ECO:0000256" key="1">
    <source>
        <dbReference type="ARBA" id="ARBA00004651"/>
    </source>
</evidence>
<reference evidence="9" key="1">
    <citation type="submission" date="2017-11" db="EMBL/GenBank/DDBJ databases">
        <authorList>
            <person name="Kuznetsova I."/>
            <person name="Sazanova A."/>
            <person name="Chirak E."/>
            <person name="Safronova V."/>
            <person name="Willems A."/>
        </authorList>
    </citation>
    <scope>NUCLEOTIDE SEQUENCE [LARGE SCALE GENOMIC DNA]</scope>
    <source>
        <strain evidence="9">CCBAU 03422</strain>
    </source>
</reference>
<keyword evidence="2" id="KW-1003">Cell membrane</keyword>
<feature type="transmembrane region" description="Helical" evidence="6">
    <location>
        <begin position="169"/>
        <end position="188"/>
    </location>
</feature>
<name>A0A2P7AQU9_9HYPH</name>
<dbReference type="InterPro" id="IPR000620">
    <property type="entry name" value="EamA_dom"/>
</dbReference>
<evidence type="ECO:0000256" key="6">
    <source>
        <dbReference type="SAM" id="Phobius"/>
    </source>
</evidence>
<evidence type="ECO:0000256" key="5">
    <source>
        <dbReference type="ARBA" id="ARBA00023136"/>
    </source>
</evidence>
<keyword evidence="3 6" id="KW-0812">Transmembrane</keyword>
<dbReference type="InterPro" id="IPR037185">
    <property type="entry name" value="EmrE-like"/>
</dbReference>
<keyword evidence="9" id="KW-1185">Reference proteome</keyword>
<sequence>MPWKTRDICHNGEKMESRAGLTRATIMLSLGMALSGTAGLFSVSSGQPTFNVVFFRCLFGALALIGWVSLRGGWQSLISIERKLWPLVLMSGICLVLNWLTLFEAFHRTSIGFATIIYHLQPFWIVLAGGLLLGEALSPHKIGWICLAFLGLVLTILPKLGDVQTDRNWLIGVGLALVASLFYAATTLTMRAVKGVKPDVLSAVHCLIGCIAFLPFLNVATLQGGYAPVWGWLIGLGVIHTGIVYVLLYSAYPRVPTTVIAAASFLNPAAALLSDFFVFDRSVTAMQAVGLALILLAGLGVNLGWPFIFGQRRALSQKS</sequence>
<comment type="subcellular location">
    <subcellularLocation>
        <location evidence="1">Cell membrane</location>
        <topology evidence="1">Multi-pass membrane protein</topology>
    </subcellularLocation>
</comment>
<dbReference type="InterPro" id="IPR050638">
    <property type="entry name" value="AA-Vitamin_Transporters"/>
</dbReference>
<dbReference type="AlphaFoldDB" id="A0A2P7AQU9"/>
<comment type="caution">
    <text evidence="8">The sequence shown here is derived from an EMBL/GenBank/DDBJ whole genome shotgun (WGS) entry which is preliminary data.</text>
</comment>
<organism evidence="8 9">
    <name type="scientific">Phyllobacterium sophorae</name>
    <dbReference type="NCBI Taxonomy" id="1520277"/>
    <lineage>
        <taxon>Bacteria</taxon>
        <taxon>Pseudomonadati</taxon>
        <taxon>Pseudomonadota</taxon>
        <taxon>Alphaproteobacteria</taxon>
        <taxon>Hyphomicrobiales</taxon>
        <taxon>Phyllobacteriaceae</taxon>
        <taxon>Phyllobacterium</taxon>
    </lineage>
</organism>
<keyword evidence="5 6" id="KW-0472">Membrane</keyword>
<feature type="transmembrane region" description="Helical" evidence="6">
    <location>
        <begin position="200"/>
        <end position="217"/>
    </location>
</feature>
<feature type="domain" description="EamA" evidence="7">
    <location>
        <begin position="171"/>
        <end position="301"/>
    </location>
</feature>
<feature type="transmembrane region" description="Helical" evidence="6">
    <location>
        <begin position="53"/>
        <end position="72"/>
    </location>
</feature>
<accession>A0A2P7AQU9</accession>
<keyword evidence="4 6" id="KW-1133">Transmembrane helix</keyword>
<protein>
    <submittedName>
        <fullName evidence="8">EamA family transporter</fullName>
    </submittedName>
</protein>
<dbReference type="EMBL" id="PGGM01000021">
    <property type="protein sequence ID" value="PSH56517.1"/>
    <property type="molecule type" value="Genomic_DNA"/>
</dbReference>
<evidence type="ECO:0000313" key="8">
    <source>
        <dbReference type="EMBL" id="PSH56517.1"/>
    </source>
</evidence>
<evidence type="ECO:0000256" key="2">
    <source>
        <dbReference type="ARBA" id="ARBA00022475"/>
    </source>
</evidence>
<feature type="transmembrane region" description="Helical" evidence="6">
    <location>
        <begin position="84"/>
        <end position="105"/>
    </location>
</feature>
<feature type="transmembrane region" description="Helical" evidence="6">
    <location>
        <begin position="285"/>
        <end position="309"/>
    </location>
</feature>
<dbReference type="PANTHER" id="PTHR32322">
    <property type="entry name" value="INNER MEMBRANE TRANSPORTER"/>
    <property type="match status" value="1"/>
</dbReference>
<feature type="transmembrane region" description="Helical" evidence="6">
    <location>
        <begin position="259"/>
        <end position="279"/>
    </location>
</feature>
<dbReference type="SUPFAM" id="SSF103481">
    <property type="entry name" value="Multidrug resistance efflux transporter EmrE"/>
    <property type="match status" value="2"/>
</dbReference>
<evidence type="ECO:0000256" key="4">
    <source>
        <dbReference type="ARBA" id="ARBA00022989"/>
    </source>
</evidence>
<dbReference type="PANTHER" id="PTHR32322:SF18">
    <property type="entry name" value="S-ADENOSYLMETHIONINE_S-ADENOSYLHOMOCYSTEINE TRANSPORTER"/>
    <property type="match status" value="1"/>
</dbReference>
<feature type="transmembrane region" description="Helical" evidence="6">
    <location>
        <begin position="141"/>
        <end position="157"/>
    </location>
</feature>
<gene>
    <name evidence="8" type="ORF">CU103_29390</name>
</gene>
<feature type="transmembrane region" description="Helical" evidence="6">
    <location>
        <begin position="21"/>
        <end position="41"/>
    </location>
</feature>
<proteinExistence type="predicted"/>
<dbReference type="GO" id="GO:0005886">
    <property type="term" value="C:plasma membrane"/>
    <property type="evidence" value="ECO:0007669"/>
    <property type="project" value="UniProtKB-SubCell"/>
</dbReference>